<dbReference type="Pfam" id="PF04479">
    <property type="entry name" value="RTA1"/>
    <property type="match status" value="1"/>
</dbReference>
<dbReference type="PANTHER" id="PTHR31465">
    <property type="entry name" value="PROTEIN RTA1-RELATED"/>
    <property type="match status" value="1"/>
</dbReference>
<keyword evidence="2 5" id="KW-0812">Transmembrane</keyword>
<accession>A0A4Q4S4I0</accession>
<comment type="caution">
    <text evidence="6">The sequence shown here is derived from an EMBL/GenBank/DDBJ whole genome shotgun (WGS) entry which is preliminary data.</text>
</comment>
<dbReference type="Proteomes" id="UP000293823">
    <property type="component" value="Unassembled WGS sequence"/>
</dbReference>
<organism evidence="6 7">
    <name type="scientific">Alternaria arborescens</name>
    <dbReference type="NCBI Taxonomy" id="156630"/>
    <lineage>
        <taxon>Eukaryota</taxon>
        <taxon>Fungi</taxon>
        <taxon>Dikarya</taxon>
        <taxon>Ascomycota</taxon>
        <taxon>Pezizomycotina</taxon>
        <taxon>Dothideomycetes</taxon>
        <taxon>Pleosporomycetidae</taxon>
        <taxon>Pleosporales</taxon>
        <taxon>Pleosporineae</taxon>
        <taxon>Pleosporaceae</taxon>
        <taxon>Alternaria</taxon>
        <taxon>Alternaria sect. Alternaria</taxon>
    </lineage>
</organism>
<name>A0A4Q4S4I0_9PLEO</name>
<gene>
    <name evidence="6" type="ORF">AA0113_g5704</name>
</gene>
<evidence type="ECO:0008006" key="8">
    <source>
        <dbReference type="Google" id="ProtNLM"/>
    </source>
</evidence>
<keyword evidence="4 5" id="KW-0472">Membrane</keyword>
<dbReference type="PANTHER" id="PTHR31465:SF1">
    <property type="entry name" value="PROTEIN RTA1-RELATED"/>
    <property type="match status" value="1"/>
</dbReference>
<evidence type="ECO:0000256" key="2">
    <source>
        <dbReference type="ARBA" id="ARBA00022692"/>
    </source>
</evidence>
<feature type="transmembrane region" description="Helical" evidence="5">
    <location>
        <begin position="153"/>
        <end position="178"/>
    </location>
</feature>
<dbReference type="OrthoDB" id="3358017at2759"/>
<feature type="transmembrane region" description="Helical" evidence="5">
    <location>
        <begin position="199"/>
        <end position="216"/>
    </location>
</feature>
<feature type="transmembrane region" description="Helical" evidence="5">
    <location>
        <begin position="41"/>
        <end position="60"/>
    </location>
</feature>
<evidence type="ECO:0000256" key="3">
    <source>
        <dbReference type="ARBA" id="ARBA00022989"/>
    </source>
</evidence>
<comment type="subcellular location">
    <subcellularLocation>
        <location evidence="1">Membrane</location>
        <topology evidence="1">Multi-pass membrane protein</topology>
    </subcellularLocation>
</comment>
<evidence type="ECO:0000256" key="5">
    <source>
        <dbReference type="SAM" id="Phobius"/>
    </source>
</evidence>
<sequence length="303" mass="33328">MVDHESSLYPYSPSKPAAIFSMVIFLILLLIHFVKLSKTKTWFAVPLVIGAIFESLGYAARAYGHSHPSSKNAYIVQTMLILLAPILFAATIYMFMGRLVLASGHTKASIIRPTWLTKIFLGGDILCFLVQAAGASFLVKADASRSTKNLGKYIILAGLVIQLIVFGFFLVVAAIFHLRAGKAERLEIGTVKMLKWQKYMVTLYIVSGLVTVRNIFRVAEYVTGDQGYLLTHEWPIYIFDALLMAAALASCTSWYVGDIVQKASNGDEEDSGVTAIAMFALNIATAMGRNTPLIQKTTSRKPE</sequence>
<keyword evidence="3 5" id="KW-1133">Transmembrane helix</keyword>
<dbReference type="InterPro" id="IPR007568">
    <property type="entry name" value="RTA1"/>
</dbReference>
<evidence type="ECO:0000256" key="4">
    <source>
        <dbReference type="ARBA" id="ARBA00023136"/>
    </source>
</evidence>
<evidence type="ECO:0000256" key="1">
    <source>
        <dbReference type="ARBA" id="ARBA00004141"/>
    </source>
</evidence>
<feature type="transmembrane region" description="Helical" evidence="5">
    <location>
        <begin position="72"/>
        <end position="95"/>
    </location>
</feature>
<feature type="transmembrane region" description="Helical" evidence="5">
    <location>
        <begin position="236"/>
        <end position="256"/>
    </location>
</feature>
<feature type="transmembrane region" description="Helical" evidence="5">
    <location>
        <begin position="17"/>
        <end position="34"/>
    </location>
</feature>
<protein>
    <recommendedName>
        <fullName evidence="8">RTA1-domain-containing protein</fullName>
    </recommendedName>
</protein>
<dbReference type="AlphaFoldDB" id="A0A4Q4S4I0"/>
<reference evidence="7" key="1">
    <citation type="journal article" date="2019" name="bioRxiv">
        <title>Genomics, evolutionary history and diagnostics of the Alternaria alternata species group including apple and Asian pear pathotypes.</title>
        <authorList>
            <person name="Armitage A.D."/>
            <person name="Cockerton H.M."/>
            <person name="Sreenivasaprasad S."/>
            <person name="Woodhall J.W."/>
            <person name="Lane C.R."/>
            <person name="Harrison R.J."/>
            <person name="Clarkson J.P."/>
        </authorList>
    </citation>
    <scope>NUCLEOTIDE SEQUENCE [LARGE SCALE GENOMIC DNA]</scope>
    <source>
        <strain evidence="7">RGR 97.0016</strain>
    </source>
</reference>
<keyword evidence="7" id="KW-1185">Reference proteome</keyword>
<proteinExistence type="predicted"/>
<feature type="transmembrane region" description="Helical" evidence="5">
    <location>
        <begin position="115"/>
        <end position="133"/>
    </location>
</feature>
<dbReference type="GO" id="GO:0016020">
    <property type="term" value="C:membrane"/>
    <property type="evidence" value="ECO:0007669"/>
    <property type="project" value="UniProtKB-SubCell"/>
</dbReference>
<evidence type="ECO:0000313" key="6">
    <source>
        <dbReference type="EMBL" id="RYO64837.1"/>
    </source>
</evidence>
<evidence type="ECO:0000313" key="7">
    <source>
        <dbReference type="Proteomes" id="UP000293823"/>
    </source>
</evidence>
<dbReference type="EMBL" id="PEJP01000020">
    <property type="protein sequence ID" value="RYO64837.1"/>
    <property type="molecule type" value="Genomic_DNA"/>
</dbReference>